<keyword evidence="1" id="KW-0812">Transmembrane</keyword>
<evidence type="ECO:0000313" key="2">
    <source>
        <dbReference type="EMBL" id="QBE64208.1"/>
    </source>
</evidence>
<dbReference type="EMBL" id="CP035913">
    <property type="protein sequence ID" value="QBE64208.1"/>
    <property type="molecule type" value="Genomic_DNA"/>
</dbReference>
<name>A0A4P6L0P1_9BURK</name>
<protein>
    <submittedName>
        <fullName evidence="2">Uncharacterized protein</fullName>
    </submittedName>
</protein>
<dbReference type="RefSeq" id="WP_130187328.1">
    <property type="nucleotide sequence ID" value="NZ_CP035913.1"/>
</dbReference>
<feature type="transmembrane region" description="Helical" evidence="1">
    <location>
        <begin position="69"/>
        <end position="92"/>
    </location>
</feature>
<dbReference type="KEGG" id="plue:EWM63_15455"/>
<feature type="transmembrane region" description="Helical" evidence="1">
    <location>
        <begin position="12"/>
        <end position="33"/>
    </location>
</feature>
<proteinExistence type="predicted"/>
<keyword evidence="3" id="KW-1185">Reference proteome</keyword>
<keyword evidence="1" id="KW-0472">Membrane</keyword>
<evidence type="ECO:0000313" key="3">
    <source>
        <dbReference type="Proteomes" id="UP000290637"/>
    </source>
</evidence>
<accession>A0A4P6L0P1</accession>
<evidence type="ECO:0000256" key="1">
    <source>
        <dbReference type="SAM" id="Phobius"/>
    </source>
</evidence>
<gene>
    <name evidence="2" type="ORF">EWM63_15455</name>
</gene>
<dbReference type="OrthoDB" id="8759369at2"/>
<dbReference type="AlphaFoldDB" id="A0A4P6L0P1"/>
<reference evidence="2 3" key="1">
    <citation type="submission" date="2019-02" db="EMBL/GenBank/DDBJ databases">
        <title>Draft Genome Sequences of Six Type Strains of the Genus Massilia.</title>
        <authorList>
            <person name="Miess H."/>
            <person name="Frediansyhah A."/>
            <person name="Gross H."/>
        </authorList>
    </citation>
    <scope>NUCLEOTIDE SEQUENCE [LARGE SCALE GENOMIC DNA]</scope>
    <source>
        <strain evidence="2 3">DSM 17473</strain>
    </source>
</reference>
<feature type="transmembrane region" description="Helical" evidence="1">
    <location>
        <begin position="39"/>
        <end position="57"/>
    </location>
</feature>
<organism evidence="2 3">
    <name type="scientific">Pseudoduganella lutea</name>
    <dbReference type="NCBI Taxonomy" id="321985"/>
    <lineage>
        <taxon>Bacteria</taxon>
        <taxon>Pseudomonadati</taxon>
        <taxon>Pseudomonadota</taxon>
        <taxon>Betaproteobacteria</taxon>
        <taxon>Burkholderiales</taxon>
        <taxon>Oxalobacteraceae</taxon>
        <taxon>Telluria group</taxon>
        <taxon>Pseudoduganella</taxon>
    </lineage>
</organism>
<sequence length="116" mass="12354">MMKNYTKTARAHFIFATAYALPCLALLTAGSLLGKEIAWQLPAGVAALSAAHGLLGWGASLAKNWARILTLALALPALLAVPLGTLVAIQLISYCWLEWNDRDAFRALHGIPATAK</sequence>
<keyword evidence="1" id="KW-1133">Transmembrane helix</keyword>
<dbReference type="Proteomes" id="UP000290637">
    <property type="component" value="Chromosome"/>
</dbReference>